<accession>A0A239HFD5</accession>
<dbReference type="AlphaFoldDB" id="A0A239HFD5"/>
<evidence type="ECO:0000313" key="3">
    <source>
        <dbReference type="Proteomes" id="UP000198420"/>
    </source>
</evidence>
<dbReference type="Proteomes" id="UP000198420">
    <property type="component" value="Unassembled WGS sequence"/>
</dbReference>
<feature type="region of interest" description="Disordered" evidence="1">
    <location>
        <begin position="150"/>
        <end position="210"/>
    </location>
</feature>
<keyword evidence="3" id="KW-1185">Reference proteome</keyword>
<proteinExistence type="predicted"/>
<organism evidence="2 3">
    <name type="scientific">Actinomadura mexicana</name>
    <dbReference type="NCBI Taxonomy" id="134959"/>
    <lineage>
        <taxon>Bacteria</taxon>
        <taxon>Bacillati</taxon>
        <taxon>Actinomycetota</taxon>
        <taxon>Actinomycetes</taxon>
        <taxon>Streptosporangiales</taxon>
        <taxon>Thermomonosporaceae</taxon>
        <taxon>Actinomadura</taxon>
    </lineage>
</organism>
<sequence length="259" mass="27594">MKATAKLWGNGAAWSGMAVVGQHTPGSVAGAPQHLDGPGPRGSRPSWVDASDRLVPPARADAGLGDGAELCGTVFPRRGRRASSPLPPRRRWWGVVMPVTNVGPMRFSVCLSCRCCSFLGVGYAGGFPQGSAVTGVLVAGGWWYRFTGPHKPGAPPTEGAPGNTGVSPEAIRPLQGQCRASRSRRRLPPRTRRPAAEKIRSRRRLGSQRRAGWSAKASIWAQAVRSAASVTSSSQTWLAAALCRGRLRRPMSLAQRMRS</sequence>
<feature type="region of interest" description="Disordered" evidence="1">
    <location>
        <begin position="25"/>
        <end position="48"/>
    </location>
</feature>
<evidence type="ECO:0000256" key="1">
    <source>
        <dbReference type="SAM" id="MobiDB-lite"/>
    </source>
</evidence>
<name>A0A239HFD5_9ACTN</name>
<gene>
    <name evidence="2" type="ORF">SAMN06265355_13036</name>
</gene>
<protein>
    <submittedName>
        <fullName evidence="2">Uncharacterized protein</fullName>
    </submittedName>
</protein>
<feature type="compositionally biased region" description="Basic residues" evidence="1">
    <location>
        <begin position="181"/>
        <end position="193"/>
    </location>
</feature>
<evidence type="ECO:0000313" key="2">
    <source>
        <dbReference type="EMBL" id="SNS79543.1"/>
    </source>
</evidence>
<dbReference type="EMBL" id="FZNP01000030">
    <property type="protein sequence ID" value="SNS79543.1"/>
    <property type="molecule type" value="Genomic_DNA"/>
</dbReference>
<reference evidence="3" key="1">
    <citation type="submission" date="2017-06" db="EMBL/GenBank/DDBJ databases">
        <authorList>
            <person name="Varghese N."/>
            <person name="Submissions S."/>
        </authorList>
    </citation>
    <scope>NUCLEOTIDE SEQUENCE [LARGE SCALE GENOMIC DNA]</scope>
    <source>
        <strain evidence="3">DSM 44485</strain>
    </source>
</reference>